<dbReference type="Pfam" id="PF03184">
    <property type="entry name" value="DDE_1"/>
    <property type="match status" value="1"/>
</dbReference>
<accession>A0A1D1W1L5</accession>
<feature type="domain" description="DDE-1" evidence="1">
    <location>
        <begin position="2"/>
        <end position="94"/>
    </location>
</feature>
<gene>
    <name evidence="2" type="primary">RvY_17281-1</name>
    <name evidence="2" type="synonym">RvY_17281.1</name>
    <name evidence="2" type="ORF">RvY_17281</name>
</gene>
<keyword evidence="3" id="KW-1185">Reference proteome</keyword>
<organism evidence="2 3">
    <name type="scientific">Ramazzottius varieornatus</name>
    <name type="common">Water bear</name>
    <name type="synonym">Tardigrade</name>
    <dbReference type="NCBI Taxonomy" id="947166"/>
    <lineage>
        <taxon>Eukaryota</taxon>
        <taxon>Metazoa</taxon>
        <taxon>Ecdysozoa</taxon>
        <taxon>Tardigrada</taxon>
        <taxon>Eutardigrada</taxon>
        <taxon>Parachela</taxon>
        <taxon>Hypsibioidea</taxon>
        <taxon>Ramazzottiidae</taxon>
        <taxon>Ramazzottius</taxon>
    </lineage>
</organism>
<evidence type="ECO:0000259" key="1">
    <source>
        <dbReference type="Pfam" id="PF03184"/>
    </source>
</evidence>
<proteinExistence type="predicted"/>
<dbReference type="InterPro" id="IPR004875">
    <property type="entry name" value="DDE_SF_endonuclease_dom"/>
</dbReference>
<sequence>MKAQKRKIALLLDNFSAHRVGEKSNVKVVFLPRNLTSKVQPLDKGIIASYKYEQRYKAEHRRTNLYSFSNGSEYTKSINILDAVKWVLLLWNDTTQVRDDKLGHLAAHCGRLVNPFPRPEDFPMRADSRQANVGLDKVYWPTNRIHGSSSVGQNYIIFYLTEMWPGGTSAVIPAADVAQRRTLFPAAPILGGRGKCFMANQNILLNAQSTQHSSALQMRPTTTVEDKFEAMLAFIPVTANSAPSTACNLSSAWQGGNFLHGQHHIALVNLESVDSAT</sequence>
<evidence type="ECO:0000313" key="2">
    <source>
        <dbReference type="EMBL" id="GAV07450.1"/>
    </source>
</evidence>
<dbReference type="GO" id="GO:0003676">
    <property type="term" value="F:nucleic acid binding"/>
    <property type="evidence" value="ECO:0007669"/>
    <property type="project" value="InterPro"/>
</dbReference>
<dbReference type="EMBL" id="BDGG01000015">
    <property type="protein sequence ID" value="GAV07450.1"/>
    <property type="molecule type" value="Genomic_DNA"/>
</dbReference>
<name>A0A1D1W1L5_RAMVA</name>
<dbReference type="Proteomes" id="UP000186922">
    <property type="component" value="Unassembled WGS sequence"/>
</dbReference>
<dbReference type="STRING" id="947166.A0A1D1W1L5"/>
<dbReference type="OrthoDB" id="125347at2759"/>
<comment type="caution">
    <text evidence="2">The sequence shown here is derived from an EMBL/GenBank/DDBJ whole genome shotgun (WGS) entry which is preliminary data.</text>
</comment>
<evidence type="ECO:0000313" key="3">
    <source>
        <dbReference type="Proteomes" id="UP000186922"/>
    </source>
</evidence>
<protein>
    <recommendedName>
        <fullName evidence="1">DDE-1 domain-containing protein</fullName>
    </recommendedName>
</protein>
<dbReference type="AlphaFoldDB" id="A0A1D1W1L5"/>
<reference evidence="2 3" key="1">
    <citation type="journal article" date="2016" name="Nat. Commun.">
        <title>Extremotolerant tardigrade genome and improved radiotolerance of human cultured cells by tardigrade-unique protein.</title>
        <authorList>
            <person name="Hashimoto T."/>
            <person name="Horikawa D.D."/>
            <person name="Saito Y."/>
            <person name="Kuwahara H."/>
            <person name="Kozuka-Hata H."/>
            <person name="Shin-I T."/>
            <person name="Minakuchi Y."/>
            <person name="Ohishi K."/>
            <person name="Motoyama A."/>
            <person name="Aizu T."/>
            <person name="Enomoto A."/>
            <person name="Kondo K."/>
            <person name="Tanaka S."/>
            <person name="Hara Y."/>
            <person name="Koshikawa S."/>
            <person name="Sagara H."/>
            <person name="Miura T."/>
            <person name="Yokobori S."/>
            <person name="Miyagawa K."/>
            <person name="Suzuki Y."/>
            <person name="Kubo T."/>
            <person name="Oyama M."/>
            <person name="Kohara Y."/>
            <person name="Fujiyama A."/>
            <person name="Arakawa K."/>
            <person name="Katayama T."/>
            <person name="Toyoda A."/>
            <person name="Kunieda T."/>
        </authorList>
    </citation>
    <scope>NUCLEOTIDE SEQUENCE [LARGE SCALE GENOMIC DNA]</scope>
    <source>
        <strain evidence="2 3">YOKOZUNA-1</strain>
    </source>
</reference>